<evidence type="ECO:0000259" key="2">
    <source>
        <dbReference type="PROSITE" id="PS50085"/>
    </source>
</evidence>
<evidence type="ECO:0000313" key="3">
    <source>
        <dbReference type="EMBL" id="KAK2161338.1"/>
    </source>
</evidence>
<evidence type="ECO:0000313" key="4">
    <source>
        <dbReference type="Proteomes" id="UP001208570"/>
    </source>
</evidence>
<dbReference type="InterPro" id="IPR027107">
    <property type="entry name" value="Tuberin/Ral-act_asu"/>
</dbReference>
<accession>A0AAD9JZI7</accession>
<dbReference type="FunFam" id="3.40.50.11210:FF:000001">
    <property type="entry name" value="Ral GTPase-activating protein subunit alpha-1 isoform 1"/>
    <property type="match status" value="1"/>
</dbReference>
<dbReference type="SUPFAM" id="SSF111347">
    <property type="entry name" value="Rap/Ran-GAP"/>
    <property type="match status" value="1"/>
</dbReference>
<dbReference type="PANTHER" id="PTHR10063">
    <property type="entry name" value="TUBERIN"/>
    <property type="match status" value="1"/>
</dbReference>
<dbReference type="Pfam" id="PF02145">
    <property type="entry name" value="Rap_GAP"/>
    <property type="match status" value="1"/>
</dbReference>
<feature type="domain" description="Rap-GAP" evidence="2">
    <location>
        <begin position="134"/>
        <end position="342"/>
    </location>
</feature>
<dbReference type="InterPro" id="IPR000331">
    <property type="entry name" value="Rap/Ran_GAP_dom"/>
</dbReference>
<dbReference type="GO" id="GO:0005737">
    <property type="term" value="C:cytoplasm"/>
    <property type="evidence" value="ECO:0007669"/>
    <property type="project" value="TreeGrafter"/>
</dbReference>
<dbReference type="GO" id="GO:0005634">
    <property type="term" value="C:nucleus"/>
    <property type="evidence" value="ECO:0007669"/>
    <property type="project" value="InterPro"/>
</dbReference>
<dbReference type="AlphaFoldDB" id="A0AAD9JZI7"/>
<name>A0AAD9JZI7_9ANNE</name>
<dbReference type="PROSITE" id="PS50085">
    <property type="entry name" value="RAPGAP"/>
    <property type="match status" value="1"/>
</dbReference>
<keyword evidence="4" id="KW-1185">Reference proteome</keyword>
<gene>
    <name evidence="3" type="ORF">LSH36_118g01037</name>
</gene>
<dbReference type="InterPro" id="IPR035974">
    <property type="entry name" value="Rap/Ran-GAP_sf"/>
</dbReference>
<dbReference type="Gene3D" id="3.40.50.11210">
    <property type="entry name" value="Rap/Ran-GAP"/>
    <property type="match status" value="1"/>
</dbReference>
<proteinExistence type="predicted"/>
<dbReference type="EMBL" id="JAODUP010000118">
    <property type="protein sequence ID" value="KAK2161338.1"/>
    <property type="molecule type" value="Genomic_DNA"/>
</dbReference>
<evidence type="ECO:0000256" key="1">
    <source>
        <dbReference type="ARBA" id="ARBA00022468"/>
    </source>
</evidence>
<sequence>MSSDDMPDFSSLKPGQDALDQLLHYIGRSSPECQLQPGEPLNMPFSCPEQLTSITEGTIIKNVLHQKDEEETFYNHHQNDASMVAQPMYPMENIDVSSPYHLCRLFLNQLGFLQWEKRLHFDLLKKSDKLLRELKHIDSQRCRETHKIAVIYVAEGQEDKQSILSNTMGSLMYEQFVAGLGWEVELESHQGFMGGLQSNGSTGNTAPYYATSTQEVIYHVATRMPSEQNDDIHRKLRHLGNDEVQIIWSEHRRDYRRGIIPTEFGDVLIIIYPLQNGLFRIQINRKPEVPYIGPLFDGAIVDDRILPGLVRATAITAGRILRLQKPYYKSFYEERAICVEDIVRQHKELTMFEEFAAQVFAPVQPQGDPMGSQVSLSEPLSVQTSQFYSSLCSDSDSIHSRGSTGKVSPHTAKAKDTLIQTLRYCTALLYANVSNAENSFQRRLSFGKSKKSVSKQAHLQMAAQTTIQLAAPESPNVAKSKK</sequence>
<organism evidence="3 4">
    <name type="scientific">Paralvinella palmiformis</name>
    <dbReference type="NCBI Taxonomy" id="53620"/>
    <lineage>
        <taxon>Eukaryota</taxon>
        <taxon>Metazoa</taxon>
        <taxon>Spiralia</taxon>
        <taxon>Lophotrochozoa</taxon>
        <taxon>Annelida</taxon>
        <taxon>Polychaeta</taxon>
        <taxon>Sedentaria</taxon>
        <taxon>Canalipalpata</taxon>
        <taxon>Terebellida</taxon>
        <taxon>Terebelliformia</taxon>
        <taxon>Alvinellidae</taxon>
        <taxon>Paralvinella</taxon>
    </lineage>
</organism>
<reference evidence="3" key="1">
    <citation type="journal article" date="2023" name="Mol. Biol. Evol.">
        <title>Third-Generation Sequencing Reveals the Adaptive Role of the Epigenome in Three Deep-Sea Polychaetes.</title>
        <authorList>
            <person name="Perez M."/>
            <person name="Aroh O."/>
            <person name="Sun Y."/>
            <person name="Lan Y."/>
            <person name="Juniper S.K."/>
            <person name="Young C.R."/>
            <person name="Angers B."/>
            <person name="Qian P.Y."/>
        </authorList>
    </citation>
    <scope>NUCLEOTIDE SEQUENCE</scope>
    <source>
        <strain evidence="3">P08H-3</strain>
    </source>
</reference>
<keyword evidence="1" id="KW-0343">GTPase activation</keyword>
<protein>
    <recommendedName>
        <fullName evidence="2">Rap-GAP domain-containing protein</fullName>
    </recommendedName>
</protein>
<dbReference type="GO" id="GO:0005096">
    <property type="term" value="F:GTPase activator activity"/>
    <property type="evidence" value="ECO:0007669"/>
    <property type="project" value="UniProtKB-KW"/>
</dbReference>
<dbReference type="GO" id="GO:0051056">
    <property type="term" value="P:regulation of small GTPase mediated signal transduction"/>
    <property type="evidence" value="ECO:0007669"/>
    <property type="project" value="InterPro"/>
</dbReference>
<dbReference type="PANTHER" id="PTHR10063:SF11">
    <property type="entry name" value="RHO GTPASE-ACTIVATING PROTEIN CG5521-RELATED"/>
    <property type="match status" value="1"/>
</dbReference>
<dbReference type="Proteomes" id="UP001208570">
    <property type="component" value="Unassembled WGS sequence"/>
</dbReference>
<comment type="caution">
    <text evidence="3">The sequence shown here is derived from an EMBL/GenBank/DDBJ whole genome shotgun (WGS) entry which is preliminary data.</text>
</comment>